<gene>
    <name evidence="1" type="ORF">JHL16_16320</name>
</gene>
<name>A0ACC5R6C8_9HYPH</name>
<comment type="caution">
    <text evidence="1">The sequence shown here is derived from an EMBL/GenBank/DDBJ whole genome shotgun (WGS) entry which is preliminary data.</text>
</comment>
<evidence type="ECO:0000313" key="2">
    <source>
        <dbReference type="Proteomes" id="UP000616151"/>
    </source>
</evidence>
<protein>
    <submittedName>
        <fullName evidence="1">Methionine ABC transporter ATP-binding protein</fullName>
    </submittedName>
</protein>
<reference evidence="1" key="1">
    <citation type="submission" date="2021-01" db="EMBL/GenBank/DDBJ databases">
        <authorList>
            <person name="Sun Q."/>
        </authorList>
    </citation>
    <scope>NUCLEOTIDE SEQUENCE</scope>
    <source>
        <strain evidence="1">YIM B02566</strain>
    </source>
</reference>
<accession>A0ACC5R6C8</accession>
<evidence type="ECO:0000313" key="1">
    <source>
        <dbReference type="EMBL" id="MBK1867923.1"/>
    </source>
</evidence>
<dbReference type="Proteomes" id="UP000616151">
    <property type="component" value="Unassembled WGS sequence"/>
</dbReference>
<proteinExistence type="predicted"/>
<keyword evidence="1" id="KW-0067">ATP-binding</keyword>
<dbReference type="EMBL" id="JAENHL010000007">
    <property type="protein sequence ID" value="MBK1867923.1"/>
    <property type="molecule type" value="Genomic_DNA"/>
</dbReference>
<keyword evidence="1" id="KW-0547">Nucleotide-binding</keyword>
<keyword evidence="2" id="KW-1185">Reference proteome</keyword>
<sequence length="347" mass="37283">MISLRNISKAYPAAERNVRALADIDLDIVKGEIFGIIGASGAGKSTLVRLINLLESPSSGEIQVDGRATAAANGKELRALRRDIGMVFQHFNLLNAKTVAQNIAFPLELAGELARPQIKARVQELLERVGLLDHANKYPRQLSGGQKQRVGIARALAGRPKILLSDEATSALDPQTTQSVLRLLSEINRDIGITIILITHEMDVVRRICDRVAVLDGGRIVEKGAVEEVFLHPRHPATLRLVRESEGDEAENGLDLAQAPGPVYRFTFLGDDTQRPILGATAREFGVDYSILAGRVGHIRNLPFAQLTVALVGGSAFGAVNRLQAAGVVAERLSDGALSVTPRAVNG</sequence>
<organism evidence="1 2">
    <name type="scientific">Taklimakanibacter albus</name>
    <dbReference type="NCBI Taxonomy" id="2800327"/>
    <lineage>
        <taxon>Bacteria</taxon>
        <taxon>Pseudomonadati</taxon>
        <taxon>Pseudomonadota</taxon>
        <taxon>Alphaproteobacteria</taxon>
        <taxon>Hyphomicrobiales</taxon>
        <taxon>Aestuariivirgaceae</taxon>
        <taxon>Taklimakanibacter</taxon>
    </lineage>
</organism>